<dbReference type="EMBL" id="JAHESC010000023">
    <property type="protein sequence ID" value="MBT1688182.1"/>
    <property type="molecule type" value="Genomic_DNA"/>
</dbReference>
<name>A0AAP2DF17_9BACT</name>
<accession>A0AAP2DF17</accession>
<keyword evidence="1" id="KW-1133">Transmembrane helix</keyword>
<dbReference type="GO" id="GO:0004672">
    <property type="term" value="F:protein kinase activity"/>
    <property type="evidence" value="ECO:0007669"/>
    <property type="project" value="InterPro"/>
</dbReference>
<dbReference type="InterPro" id="IPR011009">
    <property type="entry name" value="Kinase-like_dom_sf"/>
</dbReference>
<organism evidence="3 4">
    <name type="scientific">Dawidia soli</name>
    <dbReference type="NCBI Taxonomy" id="2782352"/>
    <lineage>
        <taxon>Bacteria</taxon>
        <taxon>Pseudomonadati</taxon>
        <taxon>Bacteroidota</taxon>
        <taxon>Cytophagia</taxon>
        <taxon>Cytophagales</taxon>
        <taxon>Chryseotaleaceae</taxon>
        <taxon>Dawidia</taxon>
    </lineage>
</organism>
<dbReference type="PROSITE" id="PS50011">
    <property type="entry name" value="PROTEIN_KINASE_DOM"/>
    <property type="match status" value="1"/>
</dbReference>
<keyword evidence="4" id="KW-1185">Reference proteome</keyword>
<dbReference type="Pfam" id="PF06293">
    <property type="entry name" value="Kdo"/>
    <property type="match status" value="1"/>
</dbReference>
<sequence>MKRIITDPAYSFLQEYVENIPHTFGDRGIVLHAKRNIIKEDTVHGVHLVIKSFKRIYLPNRIRYTYFASSKAQRAFDNAHILTKLGFTTPRPIAYIEITRDGLITDMYFVSEYTDFVALDKIREAPLEEARPLLLQLARHTYQLHQTGVYHIDYNLENILFRQHDGRYELSLIDNNRMKFGLIRFNDGIRNFERLGLSTEHLTFVGREYARLWNVPEVIAIERLFYYKRKQLEKRLRKKALKQVLAGLKNLRETSPVMRALSTRYLAAVNFMTNFVLLVAYWWRKS</sequence>
<evidence type="ECO:0000259" key="2">
    <source>
        <dbReference type="PROSITE" id="PS50011"/>
    </source>
</evidence>
<keyword evidence="3" id="KW-0418">Kinase</keyword>
<keyword evidence="1" id="KW-0472">Membrane</keyword>
<proteinExistence type="predicted"/>
<dbReference type="RefSeq" id="WP_254091409.1">
    <property type="nucleotide sequence ID" value="NZ_JAHESC010000023.1"/>
</dbReference>
<dbReference type="Gene3D" id="1.10.510.10">
    <property type="entry name" value="Transferase(Phosphotransferase) domain 1"/>
    <property type="match status" value="1"/>
</dbReference>
<keyword evidence="1" id="KW-0812">Transmembrane</keyword>
<protein>
    <submittedName>
        <fullName evidence="3">Lipopolysaccharide kinase</fullName>
    </submittedName>
</protein>
<evidence type="ECO:0000256" key="1">
    <source>
        <dbReference type="SAM" id="Phobius"/>
    </source>
</evidence>
<evidence type="ECO:0000313" key="3">
    <source>
        <dbReference type="EMBL" id="MBT1688182.1"/>
    </source>
</evidence>
<feature type="transmembrane region" description="Helical" evidence="1">
    <location>
        <begin position="265"/>
        <end position="283"/>
    </location>
</feature>
<dbReference type="Gene3D" id="3.30.200.20">
    <property type="entry name" value="Phosphorylase Kinase, domain 1"/>
    <property type="match status" value="1"/>
</dbReference>
<dbReference type="AlphaFoldDB" id="A0AAP2DF17"/>
<dbReference type="SUPFAM" id="SSF56112">
    <property type="entry name" value="Protein kinase-like (PK-like)"/>
    <property type="match status" value="1"/>
</dbReference>
<feature type="domain" description="Protein kinase" evidence="2">
    <location>
        <begin position="16"/>
        <end position="286"/>
    </location>
</feature>
<comment type="caution">
    <text evidence="3">The sequence shown here is derived from an EMBL/GenBank/DDBJ whole genome shotgun (WGS) entry which is preliminary data.</text>
</comment>
<gene>
    <name evidence="3" type="ORF">KK078_16545</name>
</gene>
<dbReference type="GO" id="GO:0005524">
    <property type="term" value="F:ATP binding"/>
    <property type="evidence" value="ECO:0007669"/>
    <property type="project" value="InterPro"/>
</dbReference>
<keyword evidence="3" id="KW-0808">Transferase</keyword>
<dbReference type="Proteomes" id="UP001319180">
    <property type="component" value="Unassembled WGS sequence"/>
</dbReference>
<reference evidence="3 4" key="1">
    <citation type="submission" date="2021-05" db="EMBL/GenBank/DDBJ databases">
        <title>A Polyphasic approach of four new species of the genus Ohtaekwangia: Ohtaekwangia histidinii sp. nov., Ohtaekwangia cretensis sp. nov., Ohtaekwangia indiensis sp. nov., Ohtaekwangia reichenbachii sp. nov. from diverse environment.</title>
        <authorList>
            <person name="Octaviana S."/>
        </authorList>
    </citation>
    <scope>NUCLEOTIDE SEQUENCE [LARGE SCALE GENOMIC DNA]</scope>
    <source>
        <strain evidence="3 4">PWU37</strain>
    </source>
</reference>
<evidence type="ECO:0000313" key="4">
    <source>
        <dbReference type="Proteomes" id="UP001319180"/>
    </source>
</evidence>
<dbReference type="InterPro" id="IPR000719">
    <property type="entry name" value="Prot_kinase_dom"/>
</dbReference>